<evidence type="ECO:0000259" key="1">
    <source>
        <dbReference type="PROSITE" id="PS50943"/>
    </source>
</evidence>
<gene>
    <name evidence="2" type="ORF">DVH21_26605</name>
    <name evidence="3" type="ORF">F6X54_18265</name>
</gene>
<dbReference type="GO" id="GO:0043531">
    <property type="term" value="F:ADP binding"/>
    <property type="evidence" value="ECO:0007669"/>
    <property type="project" value="InterPro"/>
</dbReference>
<reference evidence="2 4" key="2">
    <citation type="submission" date="2018-08" db="EMBL/GenBank/DDBJ databases">
        <title>Streptomyces kandeliansis sp. nov., an endophytic bacterium isolated from mangrove plant.</title>
        <authorList>
            <person name="Wang R."/>
        </authorList>
    </citation>
    <scope>NUCLEOTIDE SEQUENCE [LARGE SCALE GENOMIC DNA]</scope>
    <source>
        <strain evidence="2">110B</strain>
        <strain evidence="4">H14(2018)</strain>
    </source>
</reference>
<keyword evidence="5" id="KW-1185">Reference proteome</keyword>
<dbReference type="InterPro" id="IPR010982">
    <property type="entry name" value="Lambda_DNA-bd_dom_sf"/>
</dbReference>
<evidence type="ECO:0000313" key="3">
    <source>
        <dbReference type="EMBL" id="KAB1110109.1"/>
    </source>
</evidence>
<dbReference type="SMART" id="SM00530">
    <property type="entry name" value="HTH_XRE"/>
    <property type="match status" value="1"/>
</dbReference>
<evidence type="ECO:0000313" key="5">
    <source>
        <dbReference type="Proteomes" id="UP000471364"/>
    </source>
</evidence>
<dbReference type="Pfam" id="PF00931">
    <property type="entry name" value="NB-ARC"/>
    <property type="match status" value="1"/>
</dbReference>
<dbReference type="OMA" id="WRRANRF"/>
<dbReference type="PRINTS" id="PR00364">
    <property type="entry name" value="DISEASERSIST"/>
</dbReference>
<dbReference type="AlphaFoldDB" id="A0A1C6RZZ7"/>
<dbReference type="SUPFAM" id="SSF52540">
    <property type="entry name" value="P-loop containing nucleoside triphosphate hydrolases"/>
    <property type="match status" value="1"/>
</dbReference>
<dbReference type="Proteomes" id="UP000471364">
    <property type="component" value="Unassembled WGS sequence"/>
</dbReference>
<evidence type="ECO:0000313" key="2">
    <source>
        <dbReference type="EMBL" id="AXH93225.1"/>
    </source>
</evidence>
<dbReference type="Gene3D" id="1.10.260.40">
    <property type="entry name" value="lambda repressor-like DNA-binding domains"/>
    <property type="match status" value="1"/>
</dbReference>
<organism evidence="2 4">
    <name type="scientific">Micromonospora aurantiaca</name>
    <name type="common">nom. illeg.</name>
    <dbReference type="NCBI Taxonomy" id="47850"/>
    <lineage>
        <taxon>Bacteria</taxon>
        <taxon>Bacillati</taxon>
        <taxon>Actinomycetota</taxon>
        <taxon>Actinomycetes</taxon>
        <taxon>Micromonosporales</taxon>
        <taxon>Micromonosporaceae</taxon>
        <taxon>Micromonospora</taxon>
    </lineage>
</organism>
<name>A0A1C6RZZ7_9ACTN</name>
<reference evidence="2 4" key="1">
    <citation type="submission" date="2018-07" db="EMBL/GenBank/DDBJ databases">
        <authorList>
            <person name="Ye Y."/>
        </authorList>
    </citation>
    <scope>NUCLEOTIDE SEQUENCE [LARGE SCALE GENOMIC DNA]</scope>
    <source>
        <strain evidence="2">110B</strain>
        <strain evidence="4">H14(2018)</strain>
    </source>
</reference>
<proteinExistence type="predicted"/>
<reference evidence="3 5" key="3">
    <citation type="submission" date="2019-09" db="EMBL/GenBank/DDBJ databases">
        <title>High taxonomic diversity of Micromonospora strains isolated from Medicago sativa nodules in different geographical locations.</title>
        <authorList>
            <person name="Martinez-Hidalgo P."/>
            <person name="Flores-Felix J.D."/>
            <person name="Velazquez E."/>
            <person name="Brau L."/>
            <person name="Trujillo M.E."/>
            <person name="Martinez-Molina E."/>
        </authorList>
    </citation>
    <scope>NUCLEOTIDE SEQUENCE [LARGE SCALE GENOMIC DNA]</scope>
    <source>
        <strain evidence="3 5">ALFB5</strain>
    </source>
</reference>
<dbReference type="EMBL" id="WAAR01000080">
    <property type="protein sequence ID" value="KAB1110109.1"/>
    <property type="molecule type" value="Genomic_DNA"/>
</dbReference>
<dbReference type="Gene3D" id="3.40.50.300">
    <property type="entry name" value="P-loop containing nucleotide triphosphate hydrolases"/>
    <property type="match status" value="1"/>
</dbReference>
<dbReference type="Pfam" id="PF01381">
    <property type="entry name" value="HTH_3"/>
    <property type="match status" value="1"/>
</dbReference>
<dbReference type="InterPro" id="IPR002182">
    <property type="entry name" value="NB-ARC"/>
</dbReference>
<protein>
    <submittedName>
        <fullName evidence="2">Helix-turn-helix domain-containing protein</fullName>
    </submittedName>
</protein>
<sequence length="306" mass="32319">MIGYMDTLGHEIATARRLANLTQEELAARTGLSVRSIRNLESSRVTRPRPATVRLLREVLGLPAHPASAARIRPMQLPLEIPGFTGRSAQLRQLDRLLDGGPRRMSSVVVCVLSGRSGIGKTALALRWAHRSAARFADGVLHVQLGGSDPGRAAVAPAEALGGLIEALDVPGGVPCGPAARTGLYRSALAGRRMLIVLDDARDADQVRPLLPGVPGCMVVVTSRDRLTGLVVGEAACPVVVDELAAGEAWDLLAARLGERRLTAERAAVREIIAHCAGVPRALAVVAARAAVQPRLPLAEVARQLR</sequence>
<dbReference type="GO" id="GO:0003677">
    <property type="term" value="F:DNA binding"/>
    <property type="evidence" value="ECO:0007669"/>
    <property type="project" value="InterPro"/>
</dbReference>
<dbReference type="SUPFAM" id="SSF47413">
    <property type="entry name" value="lambda repressor-like DNA-binding domains"/>
    <property type="match status" value="1"/>
</dbReference>
<dbReference type="PANTHER" id="PTHR47691">
    <property type="entry name" value="REGULATOR-RELATED"/>
    <property type="match status" value="1"/>
</dbReference>
<dbReference type="InterPro" id="IPR001387">
    <property type="entry name" value="Cro/C1-type_HTH"/>
</dbReference>
<dbReference type="PROSITE" id="PS50943">
    <property type="entry name" value="HTH_CROC1"/>
    <property type="match status" value="1"/>
</dbReference>
<feature type="domain" description="HTH cro/C1-type" evidence="1">
    <location>
        <begin position="12"/>
        <end position="67"/>
    </location>
</feature>
<accession>A0A1C6RZZ7</accession>
<dbReference type="PANTHER" id="PTHR47691:SF3">
    <property type="entry name" value="HTH-TYPE TRANSCRIPTIONAL REGULATOR RV0890C-RELATED"/>
    <property type="match status" value="1"/>
</dbReference>
<dbReference type="EMBL" id="CP031263">
    <property type="protein sequence ID" value="AXH93225.1"/>
    <property type="molecule type" value="Genomic_DNA"/>
</dbReference>
<dbReference type="InterPro" id="IPR027417">
    <property type="entry name" value="P-loop_NTPase"/>
</dbReference>
<dbReference type="Proteomes" id="UP000253958">
    <property type="component" value="Chromosome"/>
</dbReference>
<dbReference type="CDD" id="cd00093">
    <property type="entry name" value="HTH_XRE"/>
    <property type="match status" value="1"/>
</dbReference>
<evidence type="ECO:0000313" key="4">
    <source>
        <dbReference type="Proteomes" id="UP000253958"/>
    </source>
</evidence>